<evidence type="ECO:0000313" key="2">
    <source>
        <dbReference type="EMBL" id="EFJ23855.1"/>
    </source>
</evidence>
<feature type="domain" description="Reverse transcriptase" evidence="1">
    <location>
        <begin position="1"/>
        <end position="88"/>
    </location>
</feature>
<dbReference type="AlphaFoldDB" id="D8RVY6"/>
<dbReference type="KEGG" id="smo:SELMODRAFT_415385"/>
<dbReference type="PROSITE" id="PS50878">
    <property type="entry name" value="RT_POL"/>
    <property type="match status" value="1"/>
</dbReference>
<protein>
    <recommendedName>
        <fullName evidence="1">Reverse transcriptase domain-containing protein</fullName>
    </recommendedName>
</protein>
<reference evidence="2 3" key="1">
    <citation type="journal article" date="2011" name="Science">
        <title>The Selaginella genome identifies genetic changes associated with the evolution of vascular plants.</title>
        <authorList>
            <person name="Banks J.A."/>
            <person name="Nishiyama T."/>
            <person name="Hasebe M."/>
            <person name="Bowman J.L."/>
            <person name="Gribskov M."/>
            <person name="dePamphilis C."/>
            <person name="Albert V.A."/>
            <person name="Aono N."/>
            <person name="Aoyama T."/>
            <person name="Ambrose B.A."/>
            <person name="Ashton N.W."/>
            <person name="Axtell M.J."/>
            <person name="Barker E."/>
            <person name="Barker M.S."/>
            <person name="Bennetzen J.L."/>
            <person name="Bonawitz N.D."/>
            <person name="Chapple C."/>
            <person name="Cheng C."/>
            <person name="Correa L.G."/>
            <person name="Dacre M."/>
            <person name="DeBarry J."/>
            <person name="Dreyer I."/>
            <person name="Elias M."/>
            <person name="Engstrom E.M."/>
            <person name="Estelle M."/>
            <person name="Feng L."/>
            <person name="Finet C."/>
            <person name="Floyd S.K."/>
            <person name="Frommer W.B."/>
            <person name="Fujita T."/>
            <person name="Gramzow L."/>
            <person name="Gutensohn M."/>
            <person name="Harholt J."/>
            <person name="Hattori M."/>
            <person name="Heyl A."/>
            <person name="Hirai T."/>
            <person name="Hiwatashi Y."/>
            <person name="Ishikawa M."/>
            <person name="Iwata M."/>
            <person name="Karol K.G."/>
            <person name="Koehler B."/>
            <person name="Kolukisaoglu U."/>
            <person name="Kubo M."/>
            <person name="Kurata T."/>
            <person name="Lalonde S."/>
            <person name="Li K."/>
            <person name="Li Y."/>
            <person name="Litt A."/>
            <person name="Lyons E."/>
            <person name="Manning G."/>
            <person name="Maruyama T."/>
            <person name="Michael T.P."/>
            <person name="Mikami K."/>
            <person name="Miyazaki S."/>
            <person name="Morinaga S."/>
            <person name="Murata T."/>
            <person name="Mueller-Roeber B."/>
            <person name="Nelson D.R."/>
            <person name="Obara M."/>
            <person name="Oguri Y."/>
            <person name="Olmstead R.G."/>
            <person name="Onodera N."/>
            <person name="Petersen B.L."/>
            <person name="Pils B."/>
            <person name="Prigge M."/>
            <person name="Rensing S.A."/>
            <person name="Riano-Pachon D.M."/>
            <person name="Roberts A.W."/>
            <person name="Sato Y."/>
            <person name="Scheller H.V."/>
            <person name="Schulz B."/>
            <person name="Schulz C."/>
            <person name="Shakirov E.V."/>
            <person name="Shibagaki N."/>
            <person name="Shinohara N."/>
            <person name="Shippen D.E."/>
            <person name="Soerensen I."/>
            <person name="Sotooka R."/>
            <person name="Sugimoto N."/>
            <person name="Sugita M."/>
            <person name="Sumikawa N."/>
            <person name="Tanurdzic M."/>
            <person name="Theissen G."/>
            <person name="Ulvskov P."/>
            <person name="Wakazuki S."/>
            <person name="Weng J.K."/>
            <person name="Willats W.W."/>
            <person name="Wipf D."/>
            <person name="Wolf P.G."/>
            <person name="Yang L."/>
            <person name="Zimmer A.D."/>
            <person name="Zhu Q."/>
            <person name="Mitros T."/>
            <person name="Hellsten U."/>
            <person name="Loque D."/>
            <person name="Otillar R."/>
            <person name="Salamov A."/>
            <person name="Schmutz J."/>
            <person name="Shapiro H."/>
            <person name="Lindquist E."/>
            <person name="Lucas S."/>
            <person name="Rokhsar D."/>
            <person name="Grigoriev I.V."/>
        </authorList>
    </citation>
    <scope>NUCLEOTIDE SEQUENCE [LARGE SCALE GENOMIC DNA]</scope>
</reference>
<proteinExistence type="predicted"/>
<evidence type="ECO:0000313" key="3">
    <source>
        <dbReference type="Proteomes" id="UP000001514"/>
    </source>
</evidence>
<dbReference type="InParanoid" id="D8RVY6"/>
<sequence length="206" mass="23829">MGGCTASLIVLAGMILQLLIYAEDLFLLAPLWLELQHQLDVLAQFCDSMGLTVNMSKMKTIPDTASKFHYKWKWNEHTEKYKYLGYTLPWKTGVEERASALLQSDCHKANVYRWGVKHTDYMTKVTAMALYGAERQKLGNVTITKSQHMAQALGKATLSHDLSTLMTELFEQLEFRTWQFPQCWYDVWMKDSVFFGIYVNTINPKH</sequence>
<dbReference type="HOGENOM" id="CLU_1333890_0_0_1"/>
<dbReference type="InterPro" id="IPR000477">
    <property type="entry name" value="RT_dom"/>
</dbReference>
<gene>
    <name evidence="2" type="ORF">SELMODRAFT_415385</name>
</gene>
<name>D8RVY6_SELML</name>
<keyword evidence="3" id="KW-1185">Reference proteome</keyword>
<organism evidence="3">
    <name type="scientific">Selaginella moellendorffii</name>
    <name type="common">Spikemoss</name>
    <dbReference type="NCBI Taxonomy" id="88036"/>
    <lineage>
        <taxon>Eukaryota</taxon>
        <taxon>Viridiplantae</taxon>
        <taxon>Streptophyta</taxon>
        <taxon>Embryophyta</taxon>
        <taxon>Tracheophyta</taxon>
        <taxon>Lycopodiopsida</taxon>
        <taxon>Selaginellales</taxon>
        <taxon>Selaginellaceae</taxon>
        <taxon>Selaginella</taxon>
    </lineage>
</organism>
<dbReference type="EMBL" id="GL377591">
    <property type="protein sequence ID" value="EFJ23855.1"/>
    <property type="molecule type" value="Genomic_DNA"/>
</dbReference>
<dbReference type="Proteomes" id="UP000001514">
    <property type="component" value="Unassembled WGS sequence"/>
</dbReference>
<evidence type="ECO:0000259" key="1">
    <source>
        <dbReference type="PROSITE" id="PS50878"/>
    </source>
</evidence>
<accession>D8RVY6</accession>
<dbReference type="Gramene" id="EFJ23855">
    <property type="protein sequence ID" value="EFJ23855"/>
    <property type="gene ID" value="SELMODRAFT_415385"/>
</dbReference>